<comment type="subcellular location">
    <subcellularLocation>
        <location evidence="1">Membrane</location>
        <topology evidence="1">Multi-pass membrane protein</topology>
    </subcellularLocation>
</comment>
<feature type="transmembrane region" description="Helical" evidence="10">
    <location>
        <begin position="780"/>
        <end position="801"/>
    </location>
</feature>
<dbReference type="GO" id="GO:0005743">
    <property type="term" value="C:mitochondrial inner membrane"/>
    <property type="evidence" value="ECO:0007669"/>
    <property type="project" value="TreeGrafter"/>
</dbReference>
<evidence type="ECO:0000256" key="2">
    <source>
        <dbReference type="ARBA" id="ARBA00007577"/>
    </source>
</evidence>
<dbReference type="EMBL" id="MU129015">
    <property type="protein sequence ID" value="KAF9510493.1"/>
    <property type="molecule type" value="Genomic_DNA"/>
</dbReference>
<keyword evidence="14" id="KW-1185">Reference proteome</keyword>
<evidence type="ECO:0000313" key="13">
    <source>
        <dbReference type="EMBL" id="KAF9510493.1"/>
    </source>
</evidence>
<evidence type="ECO:0000256" key="9">
    <source>
        <dbReference type="SAM" id="MobiDB-lite"/>
    </source>
</evidence>
<feature type="region of interest" description="Disordered" evidence="9">
    <location>
        <begin position="642"/>
        <end position="666"/>
    </location>
</feature>
<dbReference type="PROSITE" id="PS50893">
    <property type="entry name" value="ABC_TRANSPORTER_2"/>
    <property type="match status" value="2"/>
</dbReference>
<dbReference type="InterPro" id="IPR036640">
    <property type="entry name" value="ABC1_TM_sf"/>
</dbReference>
<dbReference type="PROSITE" id="PS50929">
    <property type="entry name" value="ABC_TM1F"/>
    <property type="match status" value="2"/>
</dbReference>
<evidence type="ECO:0000256" key="10">
    <source>
        <dbReference type="SAM" id="Phobius"/>
    </source>
</evidence>
<dbReference type="PROSITE" id="PS00211">
    <property type="entry name" value="ABC_TRANSPORTER_1"/>
    <property type="match status" value="1"/>
</dbReference>
<evidence type="ECO:0000256" key="4">
    <source>
        <dbReference type="ARBA" id="ARBA00022692"/>
    </source>
</evidence>
<dbReference type="Pfam" id="PF00005">
    <property type="entry name" value="ABC_tran"/>
    <property type="match status" value="2"/>
</dbReference>
<evidence type="ECO:0000256" key="7">
    <source>
        <dbReference type="ARBA" id="ARBA00022989"/>
    </source>
</evidence>
<dbReference type="SMART" id="SM00382">
    <property type="entry name" value="AAA"/>
    <property type="match status" value="2"/>
</dbReference>
<dbReference type="InterPro" id="IPR003593">
    <property type="entry name" value="AAA+_ATPase"/>
</dbReference>
<dbReference type="InterPro" id="IPR017871">
    <property type="entry name" value="ABC_transporter-like_CS"/>
</dbReference>
<feature type="transmembrane region" description="Helical" evidence="10">
    <location>
        <begin position="295"/>
        <end position="315"/>
    </location>
</feature>
<dbReference type="InterPro" id="IPR039421">
    <property type="entry name" value="Type_1_exporter"/>
</dbReference>
<sequence length="1262" mass="137621">MHDDDDPKDRVAIDVSHGDGGVEGKLKPVPFLSLFRYSTPLEKFLDIIGIICATCSGAAQPLMGLLFGRLTNSFVDFGRAASAISGDSGSRNATAIQVFEEARSTFRSEAATNATYLVYIGIAIFLSTSSYIFIWSWTGEVNSRRIRELYLKSILRQDIAYFDNIGPGEVTTRIQTDTHLIQEGISEKVAISAEYAGAFAAGFILAYARSWRLSLAISAILPCIAITGATMQRFMSKYKQLSLTSIAEGGSFAEEVISTIRTAQAFGTQKKLTAIYDNQVLNAFHADLKSAIGNGVGLGTFFFIVYSSYALAFYYGTTLVLEGRANIGIVVNVILAILIGSFSLALLAPQILAITNAQGAAAKIFATIERIPKIDSASEEGLRPSSVTGRITFNDVRFNYPSRPDVPILKGLNLTFEAGSTSALVGASGSGKSTIVALIERFYDPLEGTVKFDGVDVRDLNLRWLRSQMGLVSQEPTLFATTIRQNVAHGLVGSRFEGLDEEKKFELIKAACVKANADSFIAKLPQGYDTMVGERGFLLSGGQISLHPPERVAIARAIVSDPAVLLLDEATSALDTQSEGIVQDALNKASQGRTTITIAHRLSTIKDAGRSCPRAGTHDELLANPDGAYTLLVGAQKLREQRAAVDDEHGPSPMGSAPTSPVDMPTPVDYGQSDVLGTEKDVEMIKEKPLGGVLTDYSDTSGMKGKASGPGQEQDYGMIYLFRRMARINREHKRLYIKGTIFAIMTGLVHPGYGIVYGGAIQGFQQTDRHQFRISGDRSGLWFFIISLCASFTIACQNYLFGHAASELTKKLRSTSFRAILRQDIGWFDEEAHSVGFIDLLLQLAPGCHWFVQVYGLAGVTLGSIVQSLSTVTGGIIVGLVYGWKLTLIGLVTMPIVGSVGFIRLAAGAIRTVASLTREQDCFQEYSRSLEMPVRNVTQWGKWSAATYGIAQATTFWSIALVFWYGSRLVSNREYSTRQFYICNFGAIQAGNVFAYVPDISSARGAAQEMIKLMDSEPDINGESEEGRSLTDCKGLVELRDVKFRYPTRPSVRVLRDLSMTILPGSYIAIVGASGSGVQLIERFYDPSSGKDISELNVQDYRKQLALVSQEPTLYAGTIRFNVLLGAVKPVEEVSQEEIDRACKDANIYDFIMSLPKQFETEVGGKGSQLSGGQKQRIAIARALLRNPKVLLLDEVYTYFHSPTALDNAAKGRTTIAIAHRLSSIQNADCIYYIRDGRVAEAGTHDQFYELVQLQALHKHKQ</sequence>
<keyword evidence="6" id="KW-0067">ATP-binding</keyword>
<comment type="caution">
    <text evidence="13">The sequence shown here is derived from an EMBL/GenBank/DDBJ whole genome shotgun (WGS) entry which is preliminary data.</text>
</comment>
<feature type="domain" description="ABC transmembrane type-1" evidence="12">
    <location>
        <begin position="739"/>
        <end position="997"/>
    </location>
</feature>
<keyword evidence="4 10" id="KW-0812">Transmembrane</keyword>
<feature type="domain" description="ABC transporter" evidence="11">
    <location>
        <begin position="1037"/>
        <end position="1261"/>
    </location>
</feature>
<keyword evidence="3" id="KW-0813">Transport</keyword>
<dbReference type="Proteomes" id="UP000886523">
    <property type="component" value="Unassembled WGS sequence"/>
</dbReference>
<evidence type="ECO:0000256" key="1">
    <source>
        <dbReference type="ARBA" id="ARBA00004141"/>
    </source>
</evidence>
<feature type="transmembrane region" description="Helical" evidence="10">
    <location>
        <begin position="888"/>
        <end position="910"/>
    </location>
</feature>
<evidence type="ECO:0000256" key="6">
    <source>
        <dbReference type="ARBA" id="ARBA00022840"/>
    </source>
</evidence>
<dbReference type="FunFam" id="3.40.50.300:FF:000913">
    <property type="entry name" value="ABC multidrug transporter SitT"/>
    <property type="match status" value="1"/>
</dbReference>
<feature type="transmembrane region" description="Helical" evidence="10">
    <location>
        <begin position="116"/>
        <end position="137"/>
    </location>
</feature>
<dbReference type="InterPro" id="IPR027417">
    <property type="entry name" value="P-loop_NTPase"/>
</dbReference>
<dbReference type="GO" id="GO:0016887">
    <property type="term" value="F:ATP hydrolysis activity"/>
    <property type="evidence" value="ECO:0007669"/>
    <property type="project" value="InterPro"/>
</dbReference>
<evidence type="ECO:0000256" key="3">
    <source>
        <dbReference type="ARBA" id="ARBA00022448"/>
    </source>
</evidence>
<feature type="transmembrane region" description="Helical" evidence="10">
    <location>
        <begin position="327"/>
        <end position="348"/>
    </location>
</feature>
<evidence type="ECO:0000259" key="12">
    <source>
        <dbReference type="PROSITE" id="PS50929"/>
    </source>
</evidence>
<proteinExistence type="inferred from homology"/>
<dbReference type="Gene3D" id="3.40.50.300">
    <property type="entry name" value="P-loop containing nucleotide triphosphate hydrolases"/>
    <property type="match status" value="2"/>
</dbReference>
<dbReference type="SUPFAM" id="SSF90123">
    <property type="entry name" value="ABC transporter transmembrane region"/>
    <property type="match status" value="2"/>
</dbReference>
<dbReference type="SUPFAM" id="SSF52540">
    <property type="entry name" value="P-loop containing nucleoside triphosphate hydrolases"/>
    <property type="match status" value="2"/>
</dbReference>
<dbReference type="InterPro" id="IPR011527">
    <property type="entry name" value="ABC1_TM_dom"/>
</dbReference>
<evidence type="ECO:0000313" key="14">
    <source>
        <dbReference type="Proteomes" id="UP000886523"/>
    </source>
</evidence>
<evidence type="ECO:0000256" key="5">
    <source>
        <dbReference type="ARBA" id="ARBA00022741"/>
    </source>
</evidence>
<protein>
    <submittedName>
        <fullName evidence="13">Uncharacterized protein</fullName>
    </submittedName>
</protein>
<dbReference type="GO" id="GO:0005524">
    <property type="term" value="F:ATP binding"/>
    <property type="evidence" value="ECO:0007669"/>
    <property type="project" value="UniProtKB-KW"/>
</dbReference>
<dbReference type="OrthoDB" id="6500128at2759"/>
<feature type="transmembrane region" description="Helical" evidence="10">
    <location>
        <begin position="735"/>
        <end position="760"/>
    </location>
</feature>
<feature type="domain" description="ABC transmembrane type-1" evidence="12">
    <location>
        <begin position="47"/>
        <end position="356"/>
    </location>
</feature>
<comment type="similarity">
    <text evidence="2">Belongs to the ABC transporter superfamily. ABCB family. Multidrug resistance exporter (TC 3.A.1.201) subfamily.</text>
</comment>
<name>A0A9P6AR75_9AGAM</name>
<dbReference type="PANTHER" id="PTHR43394:SF27">
    <property type="entry name" value="ATP-DEPENDENT TRANSLOCASE ABCB1-LIKE"/>
    <property type="match status" value="1"/>
</dbReference>
<keyword evidence="8 10" id="KW-0472">Membrane</keyword>
<evidence type="ECO:0000256" key="8">
    <source>
        <dbReference type="ARBA" id="ARBA00023136"/>
    </source>
</evidence>
<gene>
    <name evidence="13" type="ORF">BS47DRAFT_1373308</name>
</gene>
<reference evidence="13" key="1">
    <citation type="journal article" date="2020" name="Nat. Commun.">
        <title>Large-scale genome sequencing of mycorrhizal fungi provides insights into the early evolution of symbiotic traits.</title>
        <authorList>
            <person name="Miyauchi S."/>
            <person name="Kiss E."/>
            <person name="Kuo A."/>
            <person name="Drula E."/>
            <person name="Kohler A."/>
            <person name="Sanchez-Garcia M."/>
            <person name="Morin E."/>
            <person name="Andreopoulos B."/>
            <person name="Barry K.W."/>
            <person name="Bonito G."/>
            <person name="Buee M."/>
            <person name="Carver A."/>
            <person name="Chen C."/>
            <person name="Cichocki N."/>
            <person name="Clum A."/>
            <person name="Culley D."/>
            <person name="Crous P.W."/>
            <person name="Fauchery L."/>
            <person name="Girlanda M."/>
            <person name="Hayes R.D."/>
            <person name="Keri Z."/>
            <person name="LaButti K."/>
            <person name="Lipzen A."/>
            <person name="Lombard V."/>
            <person name="Magnuson J."/>
            <person name="Maillard F."/>
            <person name="Murat C."/>
            <person name="Nolan M."/>
            <person name="Ohm R.A."/>
            <person name="Pangilinan J."/>
            <person name="Pereira M.F."/>
            <person name="Perotto S."/>
            <person name="Peter M."/>
            <person name="Pfister S."/>
            <person name="Riley R."/>
            <person name="Sitrit Y."/>
            <person name="Stielow J.B."/>
            <person name="Szollosi G."/>
            <person name="Zifcakova L."/>
            <person name="Stursova M."/>
            <person name="Spatafora J.W."/>
            <person name="Tedersoo L."/>
            <person name="Vaario L.M."/>
            <person name="Yamada A."/>
            <person name="Yan M."/>
            <person name="Wang P."/>
            <person name="Xu J."/>
            <person name="Bruns T."/>
            <person name="Baldrian P."/>
            <person name="Vilgalys R."/>
            <person name="Dunand C."/>
            <person name="Henrissat B."/>
            <person name="Grigoriev I.V."/>
            <person name="Hibbett D."/>
            <person name="Nagy L.G."/>
            <person name="Martin F.M."/>
        </authorList>
    </citation>
    <scope>NUCLEOTIDE SEQUENCE</scope>
    <source>
        <strain evidence="13">UP504</strain>
    </source>
</reference>
<dbReference type="FunFam" id="1.20.1560.10:FF:000102">
    <property type="entry name" value="ABC multidrug transporter Mdr1"/>
    <property type="match status" value="1"/>
</dbReference>
<keyword evidence="5" id="KW-0547">Nucleotide-binding</keyword>
<keyword evidence="7 10" id="KW-1133">Transmembrane helix</keyword>
<dbReference type="PANTHER" id="PTHR43394">
    <property type="entry name" value="ATP-DEPENDENT PERMEASE MDL1, MITOCHONDRIAL"/>
    <property type="match status" value="1"/>
</dbReference>
<feature type="transmembrane region" description="Helical" evidence="10">
    <location>
        <begin position="44"/>
        <end position="67"/>
    </location>
</feature>
<feature type="transmembrane region" description="Helical" evidence="10">
    <location>
        <begin position="854"/>
        <end position="882"/>
    </location>
</feature>
<organism evidence="13 14">
    <name type="scientific">Hydnum rufescens UP504</name>
    <dbReference type="NCBI Taxonomy" id="1448309"/>
    <lineage>
        <taxon>Eukaryota</taxon>
        <taxon>Fungi</taxon>
        <taxon>Dikarya</taxon>
        <taxon>Basidiomycota</taxon>
        <taxon>Agaricomycotina</taxon>
        <taxon>Agaricomycetes</taxon>
        <taxon>Cantharellales</taxon>
        <taxon>Hydnaceae</taxon>
        <taxon>Hydnum</taxon>
    </lineage>
</organism>
<dbReference type="FunFam" id="3.40.50.300:FF:000967">
    <property type="entry name" value="ABC multidrug transporter mdr4"/>
    <property type="match status" value="1"/>
</dbReference>
<dbReference type="CDD" id="cd18577">
    <property type="entry name" value="ABC_6TM_Pgp_ABCB1_D1_like"/>
    <property type="match status" value="1"/>
</dbReference>
<dbReference type="CDD" id="cd03249">
    <property type="entry name" value="ABC_MTABC3_MDL1_MDL2"/>
    <property type="match status" value="1"/>
</dbReference>
<feature type="domain" description="ABC transporter" evidence="11">
    <location>
        <begin position="391"/>
        <end position="658"/>
    </location>
</feature>
<evidence type="ECO:0000259" key="11">
    <source>
        <dbReference type="PROSITE" id="PS50893"/>
    </source>
</evidence>
<feature type="transmembrane region" description="Helical" evidence="10">
    <location>
        <begin position="945"/>
        <end position="966"/>
    </location>
</feature>
<dbReference type="Gene3D" id="1.20.1560.10">
    <property type="entry name" value="ABC transporter type 1, transmembrane domain"/>
    <property type="match status" value="1"/>
</dbReference>
<feature type="transmembrane region" description="Helical" evidence="10">
    <location>
        <begin position="213"/>
        <end position="231"/>
    </location>
</feature>
<dbReference type="Pfam" id="PF00664">
    <property type="entry name" value="ABC_membrane"/>
    <property type="match status" value="3"/>
</dbReference>
<accession>A0A9P6AR75</accession>
<dbReference type="CDD" id="cd18578">
    <property type="entry name" value="ABC_6TM_Pgp_ABCB1_D2_like"/>
    <property type="match status" value="1"/>
</dbReference>
<dbReference type="GO" id="GO:0015421">
    <property type="term" value="F:ABC-type oligopeptide transporter activity"/>
    <property type="evidence" value="ECO:0007669"/>
    <property type="project" value="TreeGrafter"/>
</dbReference>
<dbReference type="AlphaFoldDB" id="A0A9P6AR75"/>
<dbReference type="GO" id="GO:0090374">
    <property type="term" value="P:oligopeptide export from mitochondrion"/>
    <property type="evidence" value="ECO:0007669"/>
    <property type="project" value="TreeGrafter"/>
</dbReference>
<dbReference type="InterPro" id="IPR003439">
    <property type="entry name" value="ABC_transporter-like_ATP-bd"/>
</dbReference>